<reference evidence="3" key="1">
    <citation type="journal article" date="2020" name="Nat. Commun.">
        <title>Large-scale genome sequencing of mycorrhizal fungi provides insights into the early evolution of symbiotic traits.</title>
        <authorList>
            <person name="Miyauchi S."/>
            <person name="Kiss E."/>
            <person name="Kuo A."/>
            <person name="Drula E."/>
            <person name="Kohler A."/>
            <person name="Sanchez-Garcia M."/>
            <person name="Morin E."/>
            <person name="Andreopoulos B."/>
            <person name="Barry K.W."/>
            <person name="Bonito G."/>
            <person name="Buee M."/>
            <person name="Carver A."/>
            <person name="Chen C."/>
            <person name="Cichocki N."/>
            <person name="Clum A."/>
            <person name="Culley D."/>
            <person name="Crous P.W."/>
            <person name="Fauchery L."/>
            <person name="Girlanda M."/>
            <person name="Hayes R.D."/>
            <person name="Keri Z."/>
            <person name="LaButti K."/>
            <person name="Lipzen A."/>
            <person name="Lombard V."/>
            <person name="Magnuson J."/>
            <person name="Maillard F."/>
            <person name="Murat C."/>
            <person name="Nolan M."/>
            <person name="Ohm R.A."/>
            <person name="Pangilinan J."/>
            <person name="Pereira M.F."/>
            <person name="Perotto S."/>
            <person name="Peter M."/>
            <person name="Pfister S."/>
            <person name="Riley R."/>
            <person name="Sitrit Y."/>
            <person name="Stielow J.B."/>
            <person name="Szollosi G."/>
            <person name="Zifcakova L."/>
            <person name="Stursova M."/>
            <person name="Spatafora J.W."/>
            <person name="Tedersoo L."/>
            <person name="Vaario L.M."/>
            <person name="Yamada A."/>
            <person name="Yan M."/>
            <person name="Wang P."/>
            <person name="Xu J."/>
            <person name="Bruns T."/>
            <person name="Baldrian P."/>
            <person name="Vilgalys R."/>
            <person name="Dunand C."/>
            <person name="Henrissat B."/>
            <person name="Grigoriev I.V."/>
            <person name="Hibbett D."/>
            <person name="Nagy L.G."/>
            <person name="Martin F.M."/>
        </authorList>
    </citation>
    <scope>NUCLEOTIDE SEQUENCE</scope>
    <source>
        <strain evidence="3">UP504</strain>
    </source>
</reference>
<evidence type="ECO:0000256" key="2">
    <source>
        <dbReference type="SAM" id="Phobius"/>
    </source>
</evidence>
<dbReference type="Gene3D" id="1.10.20.10">
    <property type="entry name" value="Histone, subunit A"/>
    <property type="match status" value="1"/>
</dbReference>
<protein>
    <submittedName>
        <fullName evidence="3">Uncharacterized protein</fullName>
    </submittedName>
</protein>
<organism evidence="3 4">
    <name type="scientific">Hydnum rufescens UP504</name>
    <dbReference type="NCBI Taxonomy" id="1448309"/>
    <lineage>
        <taxon>Eukaryota</taxon>
        <taxon>Fungi</taxon>
        <taxon>Dikarya</taxon>
        <taxon>Basidiomycota</taxon>
        <taxon>Agaricomycotina</taxon>
        <taxon>Agaricomycetes</taxon>
        <taxon>Cantharellales</taxon>
        <taxon>Hydnaceae</taxon>
        <taxon>Hydnum</taxon>
    </lineage>
</organism>
<keyword evidence="2" id="KW-0812">Transmembrane</keyword>
<evidence type="ECO:0000313" key="3">
    <source>
        <dbReference type="EMBL" id="KAF9520712.1"/>
    </source>
</evidence>
<dbReference type="AlphaFoldDB" id="A0A9P6BAU5"/>
<dbReference type="GO" id="GO:0046982">
    <property type="term" value="F:protein heterodimerization activity"/>
    <property type="evidence" value="ECO:0007669"/>
    <property type="project" value="InterPro"/>
</dbReference>
<keyword evidence="4" id="KW-1185">Reference proteome</keyword>
<proteinExistence type="predicted"/>
<evidence type="ECO:0000313" key="4">
    <source>
        <dbReference type="Proteomes" id="UP000886523"/>
    </source>
</evidence>
<evidence type="ECO:0000256" key="1">
    <source>
        <dbReference type="SAM" id="MobiDB-lite"/>
    </source>
</evidence>
<dbReference type="EMBL" id="MU128910">
    <property type="protein sequence ID" value="KAF9520712.1"/>
    <property type="molecule type" value="Genomic_DNA"/>
</dbReference>
<dbReference type="OrthoDB" id="5382203at2759"/>
<dbReference type="Proteomes" id="UP000886523">
    <property type="component" value="Unassembled WGS sequence"/>
</dbReference>
<dbReference type="InterPro" id="IPR009072">
    <property type="entry name" value="Histone-fold"/>
</dbReference>
<feature type="transmembrane region" description="Helical" evidence="2">
    <location>
        <begin position="39"/>
        <end position="62"/>
    </location>
</feature>
<accession>A0A9P6BAU5</accession>
<comment type="caution">
    <text evidence="3">The sequence shown here is derived from an EMBL/GenBank/DDBJ whole genome shotgun (WGS) entry which is preliminary data.</text>
</comment>
<keyword evidence="2" id="KW-0472">Membrane</keyword>
<keyword evidence="2" id="KW-1133">Transmembrane helix</keyword>
<feature type="region of interest" description="Disordered" evidence="1">
    <location>
        <begin position="288"/>
        <end position="310"/>
    </location>
</feature>
<name>A0A9P6BAU5_9AGAM</name>
<gene>
    <name evidence="3" type="ORF">BS47DRAFT_399600</name>
</gene>
<sequence>MMSFGVESRCGNSASSRKRTCRSATKDILISGRSQSFTLSLPLSVLFSYINVIICATMAFMADTVPTFASARAADVILSDVRATSITPDALRAVNILLDELLWLILSNARSLDLSRLKTGVLKTIPTQLGKDAILEAEIEIRAYRDKTHSRPRTTRPSEDILSAFPLQEAFEFLRLKCQVLSSFGEIEEDPILESRLLENYTAVSPLSPSQDFIEPAPLYVTAVIEHVCQHVLGNVAKVVARDSSRTAADLVILYTSLCEDSSMYPIFKTMKVQSHIQSHIKPNTLTRTQSITQPEDVRTAPPITPFAQTRNLGPARRISSLS</sequence>